<dbReference type="InterPro" id="IPR023299">
    <property type="entry name" value="ATPase_P-typ_cyto_dom_N"/>
</dbReference>
<keyword evidence="9" id="KW-0375">Hydrogen ion transport</keyword>
<dbReference type="NCBIfam" id="TIGR01647">
    <property type="entry name" value="ATPase-IIIA_H"/>
    <property type="match status" value="1"/>
</dbReference>
<evidence type="ECO:0000256" key="2">
    <source>
        <dbReference type="ARBA" id="ARBA00008804"/>
    </source>
</evidence>
<dbReference type="InterPro" id="IPR001757">
    <property type="entry name" value="P_typ_ATPase"/>
</dbReference>
<dbReference type="Pfam" id="PF00122">
    <property type="entry name" value="E1-E2_ATPase"/>
    <property type="match status" value="1"/>
</dbReference>
<dbReference type="EMBL" id="JBBJCI010000082">
    <property type="protein sequence ID" value="KAK7249137.1"/>
    <property type="molecule type" value="Genomic_DNA"/>
</dbReference>
<feature type="domain" description="Cation-transporting P-type ATPase N-terminal" evidence="11">
    <location>
        <begin position="13"/>
        <end position="90"/>
    </location>
</feature>
<evidence type="ECO:0000256" key="7">
    <source>
        <dbReference type="ARBA" id="ARBA00022989"/>
    </source>
</evidence>
<keyword evidence="13" id="KW-1185">Reference proteome</keyword>
<feature type="transmembrane region" description="Helical" evidence="9">
    <location>
        <begin position="641"/>
        <end position="663"/>
    </location>
</feature>
<accession>A0ABR1G7X6</accession>
<sequence length="938" mass="101545">MPKSEGKPLLGDEEQALSREEQQEADIRYAMATPPEGLTEAEAAARLERFGLNLLEEVKRNELLVFLSFFWGPMPVMIWLATIVVAFEEDWDDFAVLLTLQMVNGVVGYFEEKSAGDAIEALKQSLAPKASVKRGNVFRSLEAKLLVPGDVVNLKLGDIVPADCKLREGKALEVDQAALTGESLPVTRGAGDTVFMGSVIRRGELEAVVCFTGGRTFFGRAAEMVNRAAGEQQGRFAKVMFQNTMLLFILSVSLCTVIFVEVYDSGLDFLESLSTVVVILVACIPIAMQIVSTTVMAVGGRSLAEKKAILARLSAIEELAGMDILCSDKTGTLTQNKLQLFDPVLIDPDVDANELVFLGALAAKRMASGADAIDTVIVASVAEKDRPRLEEYSELEFTPFDPVLKRTEARVAGADGREMRVTKGATKVVLDLCSDKHAVGDAVMKANDGLASRGFRSLGVAVARGGATAEWRFAGVLSLFDPPRVDTKETLERARGMGITVKMVTGDQTAIAVETSRAISLSAKATPLILDMKEFSAADAKSAAAATALCERVDGFAEVYPEHKYRIVELLQLAGHTVGMTGDGVNDAPALKKAQIGIAVEGATDAARAAADIVLTEPGLSVIIDAMLTARCIFARVRNYVIYRIACTLQLVCFFFLACLVFRPRNFYCYEDSGSQAISGSYFSDCALDDLDDGGGCHDYEEDGCAYPYYYDSAKYSFCIPVLGIVIITILNDGCMLTIARDHVLPAATPQNWDLNQLRIIACVLGCVPLASSLILLYMGLSSADGLYPPYAFLFGRKVPAAYQNAEDDRYYLPYPELTMMMYLKISISDFLTLFASRTRGPFWSRAPSLPLAAAFLVATITATLIAAYANLPDNTYPMDAISSAACAFVWFWNIGFFVVQDTAKIVLYKIFDHYNYAAEDGAAAPAKAPPAAVPFKA</sequence>
<dbReference type="InterPro" id="IPR044492">
    <property type="entry name" value="P_typ_ATPase_HD_dom"/>
</dbReference>
<proteinExistence type="inferred from homology"/>
<feature type="transmembrane region" description="Helical" evidence="9">
    <location>
        <begin position="718"/>
        <end position="739"/>
    </location>
</feature>
<feature type="transmembrane region" description="Helical" evidence="9">
    <location>
        <begin position="820"/>
        <end position="837"/>
    </location>
</feature>
<keyword evidence="5 9" id="KW-0067">ATP-binding</keyword>
<dbReference type="SUPFAM" id="SSF81665">
    <property type="entry name" value="Calcium ATPase, transmembrane domain M"/>
    <property type="match status" value="1"/>
</dbReference>
<keyword evidence="9" id="KW-0460">Magnesium</keyword>
<dbReference type="InterPro" id="IPR036412">
    <property type="entry name" value="HAD-like_sf"/>
</dbReference>
<evidence type="ECO:0000256" key="9">
    <source>
        <dbReference type="RuleBase" id="RU362083"/>
    </source>
</evidence>
<dbReference type="InterPro" id="IPR023214">
    <property type="entry name" value="HAD_sf"/>
</dbReference>
<evidence type="ECO:0000256" key="5">
    <source>
        <dbReference type="ARBA" id="ARBA00022840"/>
    </source>
</evidence>
<keyword evidence="7 9" id="KW-1133">Transmembrane helix</keyword>
<dbReference type="Pfam" id="PF00702">
    <property type="entry name" value="Hydrolase"/>
    <property type="match status" value="1"/>
</dbReference>
<evidence type="ECO:0000256" key="6">
    <source>
        <dbReference type="ARBA" id="ARBA00022967"/>
    </source>
</evidence>
<comment type="similarity">
    <text evidence="2 9">Belongs to the cation transport ATPase (P-type) (TC 3.A.3) family. Type IIIA subfamily.</text>
</comment>
<dbReference type="PANTHER" id="PTHR42861">
    <property type="entry name" value="CALCIUM-TRANSPORTING ATPASE"/>
    <property type="match status" value="1"/>
</dbReference>
<feature type="transmembrane region" description="Helical" evidence="9">
    <location>
        <begin position="881"/>
        <end position="900"/>
    </location>
</feature>
<evidence type="ECO:0000256" key="10">
    <source>
        <dbReference type="SAM" id="MobiDB-lite"/>
    </source>
</evidence>
<evidence type="ECO:0000256" key="8">
    <source>
        <dbReference type="ARBA" id="ARBA00023136"/>
    </source>
</evidence>
<dbReference type="Proteomes" id="UP001363151">
    <property type="component" value="Unassembled WGS sequence"/>
</dbReference>
<dbReference type="Pfam" id="PF00690">
    <property type="entry name" value="Cation_ATPase_N"/>
    <property type="match status" value="1"/>
</dbReference>
<keyword evidence="6 9" id="KW-1278">Translocase</keyword>
<dbReference type="PROSITE" id="PS00154">
    <property type="entry name" value="ATPASE_E1_E2"/>
    <property type="match status" value="1"/>
</dbReference>
<dbReference type="InterPro" id="IPR008250">
    <property type="entry name" value="ATPase_P-typ_transduc_dom_A_sf"/>
</dbReference>
<keyword evidence="4 9" id="KW-0547">Nucleotide-binding</keyword>
<organism evidence="12 13">
    <name type="scientific">Aureococcus anophagefferens</name>
    <name type="common">Harmful bloom alga</name>
    <dbReference type="NCBI Taxonomy" id="44056"/>
    <lineage>
        <taxon>Eukaryota</taxon>
        <taxon>Sar</taxon>
        <taxon>Stramenopiles</taxon>
        <taxon>Ochrophyta</taxon>
        <taxon>Pelagophyceae</taxon>
        <taxon>Pelagomonadales</taxon>
        <taxon>Pelagomonadaceae</taxon>
        <taxon>Aureococcus</taxon>
    </lineage>
</organism>
<keyword evidence="3 9" id="KW-0812">Transmembrane</keyword>
<dbReference type="EC" id="7.1.2.1" evidence="9"/>
<feature type="transmembrane region" description="Helical" evidence="9">
    <location>
        <begin position="849"/>
        <end position="869"/>
    </location>
</feature>
<comment type="catalytic activity">
    <reaction evidence="9">
        <text>ATP + H2O + H(+)(in) = ADP + phosphate + 2 H(+)(out)</text>
        <dbReference type="Rhea" id="RHEA:20852"/>
        <dbReference type="ChEBI" id="CHEBI:15377"/>
        <dbReference type="ChEBI" id="CHEBI:15378"/>
        <dbReference type="ChEBI" id="CHEBI:30616"/>
        <dbReference type="ChEBI" id="CHEBI:43474"/>
        <dbReference type="ChEBI" id="CHEBI:456216"/>
        <dbReference type="EC" id="7.1.2.1"/>
    </reaction>
</comment>
<dbReference type="NCBIfam" id="TIGR01494">
    <property type="entry name" value="ATPase_P-type"/>
    <property type="match status" value="2"/>
</dbReference>
<gene>
    <name evidence="12" type="ORF">SO694_00045247</name>
</gene>
<evidence type="ECO:0000256" key="4">
    <source>
        <dbReference type="ARBA" id="ARBA00022741"/>
    </source>
</evidence>
<feature type="region of interest" description="Disordered" evidence="10">
    <location>
        <begin position="1"/>
        <end position="20"/>
    </location>
</feature>
<dbReference type="SFLD" id="SFLDS00003">
    <property type="entry name" value="Haloacid_Dehalogenase"/>
    <property type="match status" value="1"/>
</dbReference>
<evidence type="ECO:0000256" key="3">
    <source>
        <dbReference type="ARBA" id="ARBA00022692"/>
    </source>
</evidence>
<dbReference type="InterPro" id="IPR018303">
    <property type="entry name" value="ATPase_P-typ_P_site"/>
</dbReference>
<feature type="transmembrane region" description="Helical" evidence="9">
    <location>
        <begin position="245"/>
        <end position="263"/>
    </location>
</feature>
<comment type="caution">
    <text evidence="12">The sequence shown here is derived from an EMBL/GenBank/DDBJ whole genome shotgun (WGS) entry which is preliminary data.</text>
</comment>
<dbReference type="Gene3D" id="1.20.1110.10">
    <property type="entry name" value="Calcium-transporting ATPase, transmembrane domain"/>
    <property type="match status" value="2"/>
</dbReference>
<dbReference type="Gene3D" id="3.40.1110.10">
    <property type="entry name" value="Calcium-transporting ATPase, cytoplasmic domain N"/>
    <property type="match status" value="1"/>
</dbReference>
<feature type="transmembrane region" description="Helical" evidence="9">
    <location>
        <begin position="760"/>
        <end position="781"/>
    </location>
</feature>
<dbReference type="InterPro" id="IPR059000">
    <property type="entry name" value="ATPase_P-type_domA"/>
</dbReference>
<dbReference type="SUPFAM" id="SSF56784">
    <property type="entry name" value="HAD-like"/>
    <property type="match status" value="1"/>
</dbReference>
<dbReference type="SFLD" id="SFLDF00027">
    <property type="entry name" value="p-type_atpase"/>
    <property type="match status" value="1"/>
</dbReference>
<reference evidence="12 13" key="1">
    <citation type="submission" date="2024-03" db="EMBL/GenBank/DDBJ databases">
        <title>Aureococcus anophagefferens CCMP1851 and Kratosvirus quantuckense: Draft genome of a second virus-susceptible host strain in the model system.</title>
        <authorList>
            <person name="Chase E."/>
            <person name="Truchon A.R."/>
            <person name="Schepens W."/>
            <person name="Wilhelm S.W."/>
        </authorList>
    </citation>
    <scope>NUCLEOTIDE SEQUENCE [LARGE SCALE GENOMIC DNA]</scope>
    <source>
        <strain evidence="12 13">CCMP1851</strain>
    </source>
</reference>
<feature type="transmembrane region" description="Helical" evidence="9">
    <location>
        <begin position="275"/>
        <end position="298"/>
    </location>
</feature>
<comment type="subcellular location">
    <subcellularLocation>
        <location evidence="9">Cell membrane</location>
        <topology evidence="9">Multi-pass membrane protein</topology>
    </subcellularLocation>
    <subcellularLocation>
        <location evidence="1">Membrane</location>
        <topology evidence="1">Multi-pass membrane protein</topology>
    </subcellularLocation>
</comment>
<dbReference type="SUPFAM" id="SSF81653">
    <property type="entry name" value="Calcium ATPase, transduction domain A"/>
    <property type="match status" value="1"/>
</dbReference>
<evidence type="ECO:0000313" key="12">
    <source>
        <dbReference type="EMBL" id="KAK7249137.1"/>
    </source>
</evidence>
<dbReference type="Gene3D" id="2.70.150.10">
    <property type="entry name" value="Calcium-transporting ATPase, cytoplasmic transduction domain A"/>
    <property type="match status" value="1"/>
</dbReference>
<dbReference type="InterPro" id="IPR004014">
    <property type="entry name" value="ATPase_P-typ_cation-transptr_N"/>
</dbReference>
<dbReference type="PRINTS" id="PR00119">
    <property type="entry name" value="CATATPASE"/>
</dbReference>
<dbReference type="InterPro" id="IPR006534">
    <property type="entry name" value="P-type_ATPase_IIIA"/>
</dbReference>
<evidence type="ECO:0000259" key="11">
    <source>
        <dbReference type="SMART" id="SM00831"/>
    </source>
</evidence>
<dbReference type="InterPro" id="IPR023298">
    <property type="entry name" value="ATPase_P-typ_TM_dom_sf"/>
</dbReference>
<keyword evidence="8 9" id="KW-0472">Membrane</keyword>
<protein>
    <recommendedName>
        <fullName evidence="9">Plasma membrane ATPase</fullName>
        <ecNumber evidence="9">7.1.2.1</ecNumber>
    </recommendedName>
</protein>
<dbReference type="PRINTS" id="PR00120">
    <property type="entry name" value="HATPASE"/>
</dbReference>
<keyword evidence="9" id="KW-0813">Transport</keyword>
<dbReference type="SMART" id="SM00831">
    <property type="entry name" value="Cation_ATPase_N"/>
    <property type="match status" value="1"/>
</dbReference>
<evidence type="ECO:0000313" key="13">
    <source>
        <dbReference type="Proteomes" id="UP001363151"/>
    </source>
</evidence>
<dbReference type="CDD" id="cd02076">
    <property type="entry name" value="P-type_ATPase_H"/>
    <property type="match status" value="1"/>
</dbReference>
<dbReference type="SFLD" id="SFLDG00002">
    <property type="entry name" value="C1.7:_P-type_atpase_like"/>
    <property type="match status" value="1"/>
</dbReference>
<evidence type="ECO:0000256" key="1">
    <source>
        <dbReference type="ARBA" id="ARBA00004141"/>
    </source>
</evidence>
<feature type="transmembrane region" description="Helical" evidence="9">
    <location>
        <begin position="63"/>
        <end position="87"/>
    </location>
</feature>
<dbReference type="Gene3D" id="3.40.50.1000">
    <property type="entry name" value="HAD superfamily/HAD-like"/>
    <property type="match status" value="1"/>
</dbReference>
<name>A0ABR1G7X6_AURAN</name>
<keyword evidence="9" id="KW-0406">Ion transport</keyword>